<sequence>MAINKAQVNSIHLSQLMAYKSKLGIKRKLLLYKFIILSTLLYRYPIWGSVAITRLKKLQVFQNQQFIRIVNVSQWVRGQILHDNLEVKPILDHIKDISAIFFQKTAFNEQIRNELLQDLPVCHPTIPRGPKSPSCHVGTLIRSFSIS</sequence>
<keyword evidence="1" id="KW-0812">Transmembrane</keyword>
<keyword evidence="3" id="KW-1185">Reference proteome</keyword>
<evidence type="ECO:0000313" key="3">
    <source>
        <dbReference type="Proteomes" id="UP000499080"/>
    </source>
</evidence>
<dbReference type="AlphaFoldDB" id="A0A4Y2BN95"/>
<protein>
    <recommendedName>
        <fullName evidence="4">RNA-directed DNA polymerase from mobile element jockey</fullName>
    </recommendedName>
</protein>
<proteinExistence type="predicted"/>
<feature type="transmembrane region" description="Helical" evidence="1">
    <location>
        <begin position="29"/>
        <end position="47"/>
    </location>
</feature>
<evidence type="ECO:0000256" key="1">
    <source>
        <dbReference type="SAM" id="Phobius"/>
    </source>
</evidence>
<keyword evidence="1" id="KW-0472">Membrane</keyword>
<reference evidence="2 3" key="1">
    <citation type="journal article" date="2019" name="Sci. Rep.">
        <title>Orb-weaving spider Araneus ventricosus genome elucidates the spidroin gene catalogue.</title>
        <authorList>
            <person name="Kono N."/>
            <person name="Nakamura H."/>
            <person name="Ohtoshi R."/>
            <person name="Moran D.A.P."/>
            <person name="Shinohara A."/>
            <person name="Yoshida Y."/>
            <person name="Fujiwara M."/>
            <person name="Mori M."/>
            <person name="Tomita M."/>
            <person name="Arakawa K."/>
        </authorList>
    </citation>
    <scope>NUCLEOTIDE SEQUENCE [LARGE SCALE GENOMIC DNA]</scope>
</reference>
<gene>
    <name evidence="2" type="ORF">AVEN_119122_1</name>
</gene>
<name>A0A4Y2BN95_ARAVE</name>
<comment type="caution">
    <text evidence="2">The sequence shown here is derived from an EMBL/GenBank/DDBJ whole genome shotgun (WGS) entry which is preliminary data.</text>
</comment>
<dbReference type="EMBL" id="BGPR01000088">
    <property type="protein sequence ID" value="GBL92736.1"/>
    <property type="molecule type" value="Genomic_DNA"/>
</dbReference>
<organism evidence="2 3">
    <name type="scientific">Araneus ventricosus</name>
    <name type="common">Orbweaver spider</name>
    <name type="synonym">Epeira ventricosa</name>
    <dbReference type="NCBI Taxonomy" id="182803"/>
    <lineage>
        <taxon>Eukaryota</taxon>
        <taxon>Metazoa</taxon>
        <taxon>Ecdysozoa</taxon>
        <taxon>Arthropoda</taxon>
        <taxon>Chelicerata</taxon>
        <taxon>Arachnida</taxon>
        <taxon>Araneae</taxon>
        <taxon>Araneomorphae</taxon>
        <taxon>Entelegynae</taxon>
        <taxon>Araneoidea</taxon>
        <taxon>Araneidae</taxon>
        <taxon>Araneus</taxon>
    </lineage>
</organism>
<keyword evidence="1" id="KW-1133">Transmembrane helix</keyword>
<dbReference type="Proteomes" id="UP000499080">
    <property type="component" value="Unassembled WGS sequence"/>
</dbReference>
<accession>A0A4Y2BN95</accession>
<evidence type="ECO:0000313" key="2">
    <source>
        <dbReference type="EMBL" id="GBL92736.1"/>
    </source>
</evidence>
<evidence type="ECO:0008006" key="4">
    <source>
        <dbReference type="Google" id="ProtNLM"/>
    </source>
</evidence>